<dbReference type="PROSITE" id="PS50911">
    <property type="entry name" value="CHAP"/>
    <property type="match status" value="1"/>
</dbReference>
<gene>
    <name evidence="2" type="ORF">PG2011B_1681</name>
</gene>
<feature type="domain" description="Peptidase C51" evidence="1">
    <location>
        <begin position="284"/>
        <end position="433"/>
    </location>
</feature>
<dbReference type="EMBL" id="RSCO01000039">
    <property type="protein sequence ID" value="RYM91887.1"/>
    <property type="molecule type" value="Genomic_DNA"/>
</dbReference>
<accession>A0A8B3RGF1</accession>
<proteinExistence type="predicted"/>
<dbReference type="AlphaFoldDB" id="A0A8B3RGF1"/>
<evidence type="ECO:0000313" key="3">
    <source>
        <dbReference type="Proteomes" id="UP000293613"/>
    </source>
</evidence>
<organism evidence="2 3">
    <name type="scientific">Bifidobacterium animalis subsp. lactis</name>
    <name type="common">Bifidobacterium lactis</name>
    <dbReference type="NCBI Taxonomy" id="302911"/>
    <lineage>
        <taxon>Bacteria</taxon>
        <taxon>Bacillati</taxon>
        <taxon>Actinomycetota</taxon>
        <taxon>Actinomycetes</taxon>
        <taxon>Bifidobacteriales</taxon>
        <taxon>Bifidobacteriaceae</taxon>
        <taxon>Bifidobacterium</taxon>
    </lineage>
</organism>
<dbReference type="Gene3D" id="1.10.530.10">
    <property type="match status" value="1"/>
</dbReference>
<dbReference type="Pfam" id="PF18013">
    <property type="entry name" value="Phage_lysozyme2"/>
    <property type="match status" value="1"/>
</dbReference>
<dbReference type="Gene3D" id="3.90.1720.10">
    <property type="entry name" value="endopeptidase domain like (from Nostoc punctiforme)"/>
    <property type="match status" value="1"/>
</dbReference>
<dbReference type="InterPro" id="IPR007921">
    <property type="entry name" value="CHAP_dom"/>
</dbReference>
<comment type="caution">
    <text evidence="2">The sequence shown here is derived from an EMBL/GenBank/DDBJ whole genome shotgun (WGS) entry which is preliminary data.</text>
</comment>
<dbReference type="RefSeq" id="WP_167555596.1">
    <property type="nucleotide sequence ID" value="NZ_RSCO01000039.1"/>
</dbReference>
<name>A0A8B3RGF1_BIFAN</name>
<sequence>MIGMVAAGLAGLLLLVPMAGMGGMGGSTMLGAAVEWQDEQKTAVSSAPDCGSGSGGVEASLTTGSTSLPGGNVAAMVAAAFAKAGYSKAATAGVLGNMQQESSFQPAAVNSLGYAGLVQTPVSRYEAWFQANNMAGADWRKPEHQVKYLLGAVASKPDMWNNVFLAQAQAAGVPVQGSGMDALYQAWLHADTPEHAAAAWEWGYERAGDTSGGNRARYARTWYESDTLRDLPFKTVSTPTAGADTDMAAISDTACRTNGGAGGNAEYGSIGGAPVNMHDYSWMCNTEVHVCKAGDPGALGYSPSLGYQCWWYALNRLWMIHRHDISNDDFQQAAPNGYAGWISQGMAHMAGWETSASPHPGDGVSQLGGALGGSMSVGHIGVVEEVKNEGGRWRIRISEGNYGTDGSGPFTGYNSRWLSQDQFAGAGSVFFRKQSWNH</sequence>
<dbReference type="InterPro" id="IPR038765">
    <property type="entry name" value="Papain-like_cys_pep_sf"/>
</dbReference>
<reference evidence="2 3" key="1">
    <citation type="journal article" date="2019" name="Appl. Environ. Microbiol.">
        <title>Dissecting the evolutionary development of the Bifidobacterium animalis species through comparative genomics analyses.</title>
        <authorList>
            <person name="Lugli G.A."/>
            <person name="Mancino W."/>
            <person name="Milani C."/>
            <person name="Duranti S."/>
            <person name="Mancabelli L."/>
            <person name="Napoli S."/>
            <person name="Mangifesta M."/>
            <person name="Viappiani A."/>
            <person name="Anzalone R."/>
            <person name="Longhi G."/>
            <person name="van Sinderen D."/>
            <person name="Ventura M."/>
            <person name="Turroni F."/>
        </authorList>
    </citation>
    <scope>NUCLEOTIDE SEQUENCE [LARGE SCALE GENOMIC DNA]</scope>
    <source>
        <strain evidence="2 3">2011B</strain>
    </source>
</reference>
<evidence type="ECO:0000313" key="2">
    <source>
        <dbReference type="EMBL" id="RYM91887.1"/>
    </source>
</evidence>
<protein>
    <submittedName>
        <fullName evidence="2">Amidase</fullName>
    </submittedName>
</protein>
<dbReference type="Proteomes" id="UP000293613">
    <property type="component" value="Unassembled WGS sequence"/>
</dbReference>
<dbReference type="SUPFAM" id="SSF54001">
    <property type="entry name" value="Cysteine proteinases"/>
    <property type="match status" value="1"/>
</dbReference>
<dbReference type="Pfam" id="PF05257">
    <property type="entry name" value="CHAP"/>
    <property type="match status" value="1"/>
</dbReference>
<dbReference type="InterPro" id="IPR041219">
    <property type="entry name" value="Phage_lysozyme2"/>
</dbReference>
<evidence type="ECO:0000259" key="1">
    <source>
        <dbReference type="PROSITE" id="PS50911"/>
    </source>
</evidence>